<dbReference type="AlphaFoldDB" id="A0A6A6PBM5"/>
<dbReference type="PANTHER" id="PTHR13593">
    <property type="match status" value="1"/>
</dbReference>
<dbReference type="Proteomes" id="UP000799766">
    <property type="component" value="Unassembled WGS sequence"/>
</dbReference>
<dbReference type="SUPFAM" id="SSF51695">
    <property type="entry name" value="PLC-like phosphodiesterases"/>
    <property type="match status" value="1"/>
</dbReference>
<reference evidence="2" key="1">
    <citation type="journal article" date="2020" name="Stud. Mycol.">
        <title>101 Dothideomycetes genomes: a test case for predicting lifestyles and emergence of pathogens.</title>
        <authorList>
            <person name="Haridas S."/>
            <person name="Albert R."/>
            <person name="Binder M."/>
            <person name="Bloem J."/>
            <person name="Labutti K."/>
            <person name="Salamov A."/>
            <person name="Andreopoulos B."/>
            <person name="Baker S."/>
            <person name="Barry K."/>
            <person name="Bills G."/>
            <person name="Bluhm B."/>
            <person name="Cannon C."/>
            <person name="Castanera R."/>
            <person name="Culley D."/>
            <person name="Daum C."/>
            <person name="Ezra D."/>
            <person name="Gonzalez J."/>
            <person name="Henrissat B."/>
            <person name="Kuo A."/>
            <person name="Liang C."/>
            <person name="Lipzen A."/>
            <person name="Lutzoni F."/>
            <person name="Magnuson J."/>
            <person name="Mondo S."/>
            <person name="Nolan M."/>
            <person name="Ohm R."/>
            <person name="Pangilinan J."/>
            <person name="Park H.-J."/>
            <person name="Ramirez L."/>
            <person name="Alfaro M."/>
            <person name="Sun H."/>
            <person name="Tritt A."/>
            <person name="Yoshinaga Y."/>
            <person name="Zwiers L.-H."/>
            <person name="Turgeon B."/>
            <person name="Goodwin S."/>
            <person name="Spatafora J."/>
            <person name="Crous P."/>
            <person name="Grigoriev I."/>
        </authorList>
    </citation>
    <scope>NUCLEOTIDE SEQUENCE</scope>
    <source>
        <strain evidence="2">ATCC 16933</strain>
    </source>
</reference>
<dbReference type="GO" id="GO:0008081">
    <property type="term" value="F:phosphoric diester hydrolase activity"/>
    <property type="evidence" value="ECO:0007669"/>
    <property type="project" value="InterPro"/>
</dbReference>
<evidence type="ECO:0000313" key="2">
    <source>
        <dbReference type="EMBL" id="KAF2461259.1"/>
    </source>
</evidence>
<evidence type="ECO:0000313" key="3">
    <source>
        <dbReference type="Proteomes" id="UP000799766"/>
    </source>
</evidence>
<dbReference type="Gene3D" id="3.20.20.190">
    <property type="entry name" value="Phosphatidylinositol (PI) phosphodiesterase"/>
    <property type="match status" value="1"/>
</dbReference>
<dbReference type="EMBL" id="MU001671">
    <property type="protein sequence ID" value="KAF2461259.1"/>
    <property type="molecule type" value="Genomic_DNA"/>
</dbReference>
<dbReference type="InterPro" id="IPR017946">
    <property type="entry name" value="PLC-like_Pdiesterase_TIM-brl"/>
</dbReference>
<dbReference type="PANTHER" id="PTHR13593:SF140">
    <property type="entry name" value="PLC-LIKE PHOSPHODIESTERASE"/>
    <property type="match status" value="1"/>
</dbReference>
<dbReference type="OrthoDB" id="7984201at2759"/>
<protein>
    <submittedName>
        <fullName evidence="2">PLC-like phosphodiesterase</fullName>
    </submittedName>
</protein>
<dbReference type="CDD" id="cd08588">
    <property type="entry name" value="PI-PLCc_At5g67130_like"/>
    <property type="match status" value="1"/>
</dbReference>
<feature type="signal peptide" evidence="1">
    <location>
        <begin position="1"/>
        <end position="22"/>
    </location>
</feature>
<dbReference type="Pfam" id="PF26146">
    <property type="entry name" value="PI-PLC_X"/>
    <property type="match status" value="1"/>
</dbReference>
<keyword evidence="1" id="KW-0732">Signal</keyword>
<keyword evidence="3" id="KW-1185">Reference proteome</keyword>
<proteinExistence type="predicted"/>
<feature type="chain" id="PRO_5025653220" evidence="1">
    <location>
        <begin position="23"/>
        <end position="469"/>
    </location>
</feature>
<dbReference type="InterPro" id="IPR051057">
    <property type="entry name" value="PI-PLC_domain"/>
</dbReference>
<sequence>MLSHRISLLLLPVLSSLPRAHAQDPEDLTGLTLTGTITDGGDGDVIPTGTTVSYADLESTIVLSTATDGTLLGTTGALETSLADANGTDSDSTRTSSSSQELTFLVGGQNTATSISGNATASANATMTSSSTSTSPVPTNVRPCNNYPEFCFRKYSNITEVCAHNSPFVRQNNAASNQYYPVTDQLNDGIRMLQGQIHYVNETLLYCHTSCDLLNAGPMEDYLTTVADWVKTHPYDVITILLGNHDQVDVSLFTGPIQNAGLSRYLYTPPQIPMGLDDWPTLSDMILTQKRVVFFMDYKANQTKVPYILDEFSQLWETPFSPTDPDFPCTVQRPPDLSDEKARDRLYMANHNLNVEVSFSGETLLIPDTANIVDTNAVNGSSSLGAMTDECTANWGRPPNFLLVDYYSAGNGSVFEVAAQANNVSYDRECCGTSSGGVRAAVMPPLTGSHPKLAVVFVAAVVSMIACIF</sequence>
<organism evidence="2 3">
    <name type="scientific">Lineolata rhizophorae</name>
    <dbReference type="NCBI Taxonomy" id="578093"/>
    <lineage>
        <taxon>Eukaryota</taxon>
        <taxon>Fungi</taxon>
        <taxon>Dikarya</taxon>
        <taxon>Ascomycota</taxon>
        <taxon>Pezizomycotina</taxon>
        <taxon>Dothideomycetes</taxon>
        <taxon>Dothideomycetes incertae sedis</taxon>
        <taxon>Lineolatales</taxon>
        <taxon>Lineolataceae</taxon>
        <taxon>Lineolata</taxon>
    </lineage>
</organism>
<name>A0A6A6PBM5_9PEZI</name>
<gene>
    <name evidence="2" type="ORF">BDY21DRAFT_278088</name>
</gene>
<evidence type="ECO:0000256" key="1">
    <source>
        <dbReference type="SAM" id="SignalP"/>
    </source>
</evidence>
<accession>A0A6A6PBM5</accession>
<dbReference type="GO" id="GO:0006629">
    <property type="term" value="P:lipid metabolic process"/>
    <property type="evidence" value="ECO:0007669"/>
    <property type="project" value="InterPro"/>
</dbReference>